<dbReference type="PANTHER" id="PTHR42932">
    <property type="entry name" value="GENERAL STRESS PROTEIN 20U"/>
    <property type="match status" value="1"/>
</dbReference>
<dbReference type="EMBL" id="JTHP01000001">
    <property type="protein sequence ID" value="KJD47569.1"/>
    <property type="molecule type" value="Genomic_DNA"/>
</dbReference>
<comment type="caution">
    <text evidence="4">The sequence shown here is derived from an EMBL/GenBank/DDBJ whole genome shotgun (WGS) entry which is preliminary data.</text>
</comment>
<sequence>MSTLNHTNAQPTQEAIQELHKALNRQVATWSVLYTKLHYFHWYVKGPHFFTLHAKFEELYNEATANLDMIAERLLAIGGRPAATLKEHLQLAAIQESAGEQTAEDMVKSVVTDFKTITTELANGMEAADAAHDKATEDLLNGLREAVDKHIWMLNAYLG</sequence>
<dbReference type="PROSITE" id="PS00818">
    <property type="entry name" value="DPS_1"/>
    <property type="match status" value="1"/>
</dbReference>
<comment type="similarity">
    <text evidence="1 2">Belongs to the Dps family.</text>
</comment>
<dbReference type="RefSeq" id="WP_044644356.1">
    <property type="nucleotide sequence ID" value="NZ_JTHP01000001.1"/>
</dbReference>
<reference evidence="4 5" key="1">
    <citation type="submission" date="2014-11" db="EMBL/GenBank/DDBJ databases">
        <title>Draft Genome Sequences of Paenibacillus polymyxa NRRL B-30509 and Paenibacillus terrae NRRL B-30644, Strains from a Poultry Environment that Produce Tridecaptin A and Paenicidins.</title>
        <authorList>
            <person name="van Belkum M.J."/>
            <person name="Lohans C.T."/>
            <person name="Vederas J.C."/>
        </authorList>
    </citation>
    <scope>NUCLEOTIDE SEQUENCE [LARGE SCALE GENOMIC DNA]</scope>
    <source>
        <strain evidence="4 5">NRRL B-30644</strain>
    </source>
</reference>
<evidence type="ECO:0000313" key="5">
    <source>
        <dbReference type="Proteomes" id="UP000032534"/>
    </source>
</evidence>
<dbReference type="InterPro" id="IPR008331">
    <property type="entry name" value="Ferritin_DPS_dom"/>
</dbReference>
<accession>A0A0D7X8U1</accession>
<dbReference type="PRINTS" id="PR01346">
    <property type="entry name" value="HELNAPAPROT"/>
</dbReference>
<keyword evidence="5" id="KW-1185">Reference proteome</keyword>
<dbReference type="PANTHER" id="PTHR42932:SF1">
    <property type="entry name" value="GENERAL STRESS PROTEIN 20U"/>
    <property type="match status" value="1"/>
</dbReference>
<dbReference type="InterPro" id="IPR012347">
    <property type="entry name" value="Ferritin-like"/>
</dbReference>
<dbReference type="PATRIC" id="fig|159743.3.peg.240"/>
<dbReference type="OrthoDB" id="9797023at2"/>
<dbReference type="PIRSF" id="PIRSF005900">
    <property type="entry name" value="Dps"/>
    <property type="match status" value="1"/>
</dbReference>
<feature type="domain" description="Ferritin/DPS" evidence="3">
    <location>
        <begin position="21"/>
        <end position="159"/>
    </location>
</feature>
<evidence type="ECO:0000256" key="1">
    <source>
        <dbReference type="ARBA" id="ARBA00009497"/>
    </source>
</evidence>
<dbReference type="InterPro" id="IPR009078">
    <property type="entry name" value="Ferritin-like_SF"/>
</dbReference>
<dbReference type="AlphaFoldDB" id="A0A0D7X8U1"/>
<dbReference type="Pfam" id="PF00210">
    <property type="entry name" value="Ferritin"/>
    <property type="match status" value="1"/>
</dbReference>
<evidence type="ECO:0000259" key="3">
    <source>
        <dbReference type="Pfam" id="PF00210"/>
    </source>
</evidence>
<name>A0A0D7X8U1_9BACL</name>
<dbReference type="SUPFAM" id="SSF47240">
    <property type="entry name" value="Ferritin-like"/>
    <property type="match status" value="1"/>
</dbReference>
<dbReference type="CDD" id="cd01043">
    <property type="entry name" value="DPS"/>
    <property type="match status" value="1"/>
</dbReference>
<gene>
    <name evidence="4" type="ORF">QD47_01045</name>
</gene>
<dbReference type="Gene3D" id="1.20.1260.10">
    <property type="match status" value="1"/>
</dbReference>
<protein>
    <submittedName>
        <fullName evidence="4">General stress protein</fullName>
    </submittedName>
</protein>
<dbReference type="GO" id="GO:0016722">
    <property type="term" value="F:oxidoreductase activity, acting on metal ions"/>
    <property type="evidence" value="ECO:0007669"/>
    <property type="project" value="InterPro"/>
</dbReference>
<organism evidence="4 5">
    <name type="scientific">Paenibacillus terrae</name>
    <dbReference type="NCBI Taxonomy" id="159743"/>
    <lineage>
        <taxon>Bacteria</taxon>
        <taxon>Bacillati</taxon>
        <taxon>Bacillota</taxon>
        <taxon>Bacilli</taxon>
        <taxon>Bacillales</taxon>
        <taxon>Paenibacillaceae</taxon>
        <taxon>Paenibacillus</taxon>
    </lineage>
</organism>
<dbReference type="Proteomes" id="UP000032534">
    <property type="component" value="Unassembled WGS sequence"/>
</dbReference>
<evidence type="ECO:0000313" key="4">
    <source>
        <dbReference type="EMBL" id="KJD47569.1"/>
    </source>
</evidence>
<dbReference type="InterPro" id="IPR023188">
    <property type="entry name" value="DPS_DNA-bd_CS"/>
</dbReference>
<dbReference type="PROSITE" id="PS00819">
    <property type="entry name" value="DPS_2"/>
    <property type="match status" value="1"/>
</dbReference>
<evidence type="ECO:0000256" key="2">
    <source>
        <dbReference type="RuleBase" id="RU003875"/>
    </source>
</evidence>
<dbReference type="InterPro" id="IPR002177">
    <property type="entry name" value="DPS_DNA-bd"/>
</dbReference>
<dbReference type="GO" id="GO:0008199">
    <property type="term" value="F:ferric iron binding"/>
    <property type="evidence" value="ECO:0007669"/>
    <property type="project" value="InterPro"/>
</dbReference>
<proteinExistence type="inferred from homology"/>